<dbReference type="AlphaFoldDB" id="A0A4Z2HLS0"/>
<evidence type="ECO:0000313" key="2">
    <source>
        <dbReference type="EMBL" id="TNN66798.1"/>
    </source>
</evidence>
<evidence type="ECO:0000313" key="3">
    <source>
        <dbReference type="Proteomes" id="UP000314294"/>
    </source>
</evidence>
<accession>A0A4Z2HLS0</accession>
<reference evidence="2 3" key="1">
    <citation type="submission" date="2019-03" db="EMBL/GenBank/DDBJ databases">
        <title>First draft genome of Liparis tanakae, snailfish: a comprehensive survey of snailfish specific genes.</title>
        <authorList>
            <person name="Kim W."/>
            <person name="Song I."/>
            <person name="Jeong J.-H."/>
            <person name="Kim D."/>
            <person name="Kim S."/>
            <person name="Ryu S."/>
            <person name="Song J.Y."/>
            <person name="Lee S.K."/>
        </authorList>
    </citation>
    <scope>NUCLEOTIDE SEQUENCE [LARGE SCALE GENOMIC DNA]</scope>
    <source>
        <tissue evidence="2">Muscle</tissue>
    </source>
</reference>
<protein>
    <submittedName>
        <fullName evidence="2">Uncharacterized protein</fullName>
    </submittedName>
</protein>
<dbReference type="Proteomes" id="UP000314294">
    <property type="component" value="Unassembled WGS sequence"/>
</dbReference>
<proteinExistence type="predicted"/>
<evidence type="ECO:0000256" key="1">
    <source>
        <dbReference type="SAM" id="MobiDB-lite"/>
    </source>
</evidence>
<gene>
    <name evidence="2" type="ORF">EYF80_023040</name>
</gene>
<feature type="region of interest" description="Disordered" evidence="1">
    <location>
        <begin position="74"/>
        <end position="93"/>
    </location>
</feature>
<dbReference type="EMBL" id="SRLO01000214">
    <property type="protein sequence ID" value="TNN66798.1"/>
    <property type="molecule type" value="Genomic_DNA"/>
</dbReference>
<keyword evidence="3" id="KW-1185">Reference proteome</keyword>
<organism evidence="2 3">
    <name type="scientific">Liparis tanakae</name>
    <name type="common">Tanaka's snailfish</name>
    <dbReference type="NCBI Taxonomy" id="230148"/>
    <lineage>
        <taxon>Eukaryota</taxon>
        <taxon>Metazoa</taxon>
        <taxon>Chordata</taxon>
        <taxon>Craniata</taxon>
        <taxon>Vertebrata</taxon>
        <taxon>Euteleostomi</taxon>
        <taxon>Actinopterygii</taxon>
        <taxon>Neopterygii</taxon>
        <taxon>Teleostei</taxon>
        <taxon>Neoteleostei</taxon>
        <taxon>Acanthomorphata</taxon>
        <taxon>Eupercaria</taxon>
        <taxon>Perciformes</taxon>
        <taxon>Cottioidei</taxon>
        <taxon>Cottales</taxon>
        <taxon>Liparidae</taxon>
        <taxon>Liparis</taxon>
    </lineage>
</organism>
<name>A0A4Z2HLS0_9TELE</name>
<comment type="caution">
    <text evidence="2">The sequence shown here is derived from an EMBL/GenBank/DDBJ whole genome shotgun (WGS) entry which is preliminary data.</text>
</comment>
<sequence>MILQIHSMHDNVETSNMDNVTTQFIYFMPKLRKKYRIGQREEKQHCTHGSRHHAEELWIQAVDVSKLPARSFRADQQVSSAKNEAAVSPNLKVDDAPPMHQVALCSLCHC</sequence>